<dbReference type="Proteomes" id="UP000256328">
    <property type="component" value="Unassembled WGS sequence"/>
</dbReference>
<dbReference type="AlphaFoldDB" id="A0A3D8QZF8"/>
<dbReference type="PANTHER" id="PTHR45856">
    <property type="entry name" value="ALPHA/BETA-HYDROLASES SUPERFAMILY PROTEIN"/>
    <property type="match status" value="1"/>
</dbReference>
<evidence type="ECO:0000313" key="5">
    <source>
        <dbReference type="EMBL" id="RDW66954.1"/>
    </source>
</evidence>
<comment type="catalytic activity">
    <reaction evidence="2">
        <text>a diacylglycerol + H2O = a monoacylglycerol + a fatty acid + H(+)</text>
        <dbReference type="Rhea" id="RHEA:32731"/>
        <dbReference type="ChEBI" id="CHEBI:15377"/>
        <dbReference type="ChEBI" id="CHEBI:15378"/>
        <dbReference type="ChEBI" id="CHEBI:17408"/>
        <dbReference type="ChEBI" id="CHEBI:18035"/>
        <dbReference type="ChEBI" id="CHEBI:28868"/>
    </reaction>
</comment>
<evidence type="ECO:0000256" key="1">
    <source>
        <dbReference type="ARBA" id="ARBA00043996"/>
    </source>
</evidence>
<feature type="domain" description="Fungal lipase-type" evidence="4">
    <location>
        <begin position="166"/>
        <end position="278"/>
    </location>
</feature>
<dbReference type="CDD" id="cd00519">
    <property type="entry name" value="Lipase_3"/>
    <property type="match status" value="1"/>
</dbReference>
<comment type="similarity">
    <text evidence="1">Belongs to the AB hydrolase superfamily. Lipase family. Class 3 subfamily.</text>
</comment>
<proteinExistence type="inferred from homology"/>
<dbReference type="Gene3D" id="3.40.50.1820">
    <property type="entry name" value="alpha/beta hydrolase"/>
    <property type="match status" value="1"/>
</dbReference>
<reference evidence="5 6" key="1">
    <citation type="journal article" date="2018" name="IMA Fungus">
        <title>IMA Genome-F 9: Draft genome sequence of Annulohypoxylon stygium, Aspergillus mulundensis, Berkeleyomyces basicola (syn. Thielaviopsis basicola), Ceratocystis smalleyi, two Cercospora beticola strains, Coleophoma cylindrospora, Fusarium fracticaudum, Phialophora cf. hyalina, and Morchella septimelata.</title>
        <authorList>
            <person name="Wingfield B.D."/>
            <person name="Bills G.F."/>
            <person name="Dong Y."/>
            <person name="Huang W."/>
            <person name="Nel W.J."/>
            <person name="Swalarsk-Parry B.S."/>
            <person name="Vaghefi N."/>
            <person name="Wilken P.M."/>
            <person name="An Z."/>
            <person name="de Beer Z.W."/>
            <person name="De Vos L."/>
            <person name="Chen L."/>
            <person name="Duong T.A."/>
            <person name="Gao Y."/>
            <person name="Hammerbacher A."/>
            <person name="Kikkert J.R."/>
            <person name="Li Y."/>
            <person name="Li H."/>
            <person name="Li K."/>
            <person name="Li Q."/>
            <person name="Liu X."/>
            <person name="Ma X."/>
            <person name="Naidoo K."/>
            <person name="Pethybridge S.J."/>
            <person name="Sun J."/>
            <person name="Steenkamp E.T."/>
            <person name="van der Nest M.A."/>
            <person name="van Wyk S."/>
            <person name="Wingfield M.J."/>
            <person name="Xiong C."/>
            <person name="Yue Q."/>
            <person name="Zhang X."/>
        </authorList>
    </citation>
    <scope>NUCLEOTIDE SEQUENCE [LARGE SCALE GENOMIC DNA]</scope>
    <source>
        <strain evidence="5 6">BP5796</strain>
    </source>
</reference>
<name>A0A3D8QZF8_9HELO</name>
<organism evidence="5 6">
    <name type="scientific">Coleophoma crateriformis</name>
    <dbReference type="NCBI Taxonomy" id="565419"/>
    <lineage>
        <taxon>Eukaryota</taxon>
        <taxon>Fungi</taxon>
        <taxon>Dikarya</taxon>
        <taxon>Ascomycota</taxon>
        <taxon>Pezizomycotina</taxon>
        <taxon>Leotiomycetes</taxon>
        <taxon>Helotiales</taxon>
        <taxon>Dermateaceae</taxon>
        <taxon>Coleophoma</taxon>
    </lineage>
</organism>
<dbReference type="Pfam" id="PF01764">
    <property type="entry name" value="Lipase_3"/>
    <property type="match status" value="1"/>
</dbReference>
<sequence>MPREQSEWNKSIERGIDTLLHHRPLTVSVDISASVLQTSNLAESTQSTSNSLAASKAIHHARERLNQTLVQGEDDEEINYAPDPKVLDYIANIERYSNHKLPDKLTPCHFSYLDWQKVCLAAQAAKSIHKMTPTSGDALFFPGSTFGTFKSFAVSKNTYSGAQYLIVAIRATRTTWDWMVNLNAEPTEYTEFGNRFKCHRGFLLVAQNMKASVEKSIMEHLSTLVGPTNVIFAGHSAGAAVAQLLFTFIRTHPAADLVANVLGPNVSQMDCITFGGPPTSFPPLPIPPSCLFLDFKNEGDPVTLAQPDYIESLLQAYVLKPPRTSSVWAVPGPLYYSSGDQILLRDVAGEDSDEEHPAAFRVDHDETKSIIFGNPVRHSMSLYLKRVETIRDRFLDV</sequence>
<gene>
    <name evidence="5" type="ORF">BP5796_09703</name>
</gene>
<accession>A0A3D8QZF8</accession>
<dbReference type="GO" id="GO:0006629">
    <property type="term" value="P:lipid metabolic process"/>
    <property type="evidence" value="ECO:0007669"/>
    <property type="project" value="InterPro"/>
</dbReference>
<dbReference type="OrthoDB" id="426718at2759"/>
<dbReference type="InterPro" id="IPR051218">
    <property type="entry name" value="Sec_MonoDiacylglyc_Lipase"/>
</dbReference>
<evidence type="ECO:0000256" key="3">
    <source>
        <dbReference type="ARBA" id="ARBA00048461"/>
    </source>
</evidence>
<dbReference type="EMBL" id="PDLN01000014">
    <property type="protein sequence ID" value="RDW66954.1"/>
    <property type="molecule type" value="Genomic_DNA"/>
</dbReference>
<protein>
    <recommendedName>
        <fullName evidence="4">Fungal lipase-type domain-containing protein</fullName>
    </recommendedName>
</protein>
<dbReference type="PANTHER" id="PTHR45856:SF24">
    <property type="entry name" value="FUNGAL LIPASE-LIKE DOMAIN-CONTAINING PROTEIN"/>
    <property type="match status" value="1"/>
</dbReference>
<keyword evidence="6" id="KW-1185">Reference proteome</keyword>
<evidence type="ECO:0000259" key="4">
    <source>
        <dbReference type="Pfam" id="PF01764"/>
    </source>
</evidence>
<comment type="catalytic activity">
    <reaction evidence="3">
        <text>a monoacylglycerol + H2O = glycerol + a fatty acid + H(+)</text>
        <dbReference type="Rhea" id="RHEA:15245"/>
        <dbReference type="ChEBI" id="CHEBI:15377"/>
        <dbReference type="ChEBI" id="CHEBI:15378"/>
        <dbReference type="ChEBI" id="CHEBI:17408"/>
        <dbReference type="ChEBI" id="CHEBI:17754"/>
        <dbReference type="ChEBI" id="CHEBI:28868"/>
    </reaction>
</comment>
<dbReference type="SUPFAM" id="SSF53474">
    <property type="entry name" value="alpha/beta-Hydrolases"/>
    <property type="match status" value="1"/>
</dbReference>
<evidence type="ECO:0000256" key="2">
    <source>
        <dbReference type="ARBA" id="ARBA00047591"/>
    </source>
</evidence>
<dbReference type="InterPro" id="IPR029058">
    <property type="entry name" value="AB_hydrolase_fold"/>
</dbReference>
<evidence type="ECO:0000313" key="6">
    <source>
        <dbReference type="Proteomes" id="UP000256328"/>
    </source>
</evidence>
<dbReference type="InterPro" id="IPR002921">
    <property type="entry name" value="Fungal_lipase-type"/>
</dbReference>
<comment type="caution">
    <text evidence="5">The sequence shown here is derived from an EMBL/GenBank/DDBJ whole genome shotgun (WGS) entry which is preliminary data.</text>
</comment>